<evidence type="ECO:0000313" key="3">
    <source>
        <dbReference type="Proteomes" id="UP001216253"/>
    </source>
</evidence>
<dbReference type="InterPro" id="IPR049073">
    <property type="entry name" value="T6SS_VgrG3-like_C"/>
</dbReference>
<sequence>MNRKPIFDAVRAILGRGFTQAEVGAIDRAIDRALEPTDAAPRLGALSARFESGTRGPGTVSSGTGDPGGVSYGLYQLSSRAGTVTAFLGGEGALWQGDFAGLAPGSPAFAAAWQAVAAREPDAFAEAQHAFIERTHYRPVVAAVLRRTGLDLDSRHVAVRDATWSAAVQHGGAAGVLAEAVERVDTAFAREDPTYDRALVEAMYRQRADYVSRVAERSAGSARRLLLSIVAKRYPAEREAALAMFG</sequence>
<protein>
    <recommendedName>
        <fullName evidence="1">Type VI secretion system spike protein VgrG3-like C-terminal domain-containing protein</fullName>
    </recommendedName>
</protein>
<reference evidence="2 3" key="1">
    <citation type="submission" date="2023-03" db="EMBL/GenBank/DDBJ databases">
        <title>NovoSphingobium album sp. nov. isolated from polycyclic aromatic hydrocarbons- and heavy-metal polluted soil.</title>
        <authorList>
            <person name="Liu Z."/>
            <person name="Wang K."/>
        </authorList>
    </citation>
    <scope>NUCLEOTIDE SEQUENCE [LARGE SCALE GENOMIC DNA]</scope>
    <source>
        <strain evidence="2 3">H3SJ31-1</strain>
    </source>
</reference>
<gene>
    <name evidence="2" type="ORF">PYV00_00760</name>
</gene>
<proteinExistence type="predicted"/>
<comment type="caution">
    <text evidence="2">The sequence shown here is derived from an EMBL/GenBank/DDBJ whole genome shotgun (WGS) entry which is preliminary data.</text>
</comment>
<organism evidence="2 3">
    <name type="scientific">Novosphingobium album</name>
    <name type="common">ex Liu et al. 2023</name>
    <dbReference type="NCBI Taxonomy" id="3031130"/>
    <lineage>
        <taxon>Bacteria</taxon>
        <taxon>Pseudomonadati</taxon>
        <taxon>Pseudomonadota</taxon>
        <taxon>Alphaproteobacteria</taxon>
        <taxon>Sphingomonadales</taxon>
        <taxon>Sphingomonadaceae</taxon>
        <taxon>Novosphingobium</taxon>
    </lineage>
</organism>
<keyword evidence="3" id="KW-1185">Reference proteome</keyword>
<evidence type="ECO:0000313" key="2">
    <source>
        <dbReference type="EMBL" id="MDE8650244.1"/>
    </source>
</evidence>
<dbReference type="Proteomes" id="UP001216253">
    <property type="component" value="Unassembled WGS sequence"/>
</dbReference>
<evidence type="ECO:0000259" key="1">
    <source>
        <dbReference type="Pfam" id="PF21277"/>
    </source>
</evidence>
<feature type="domain" description="Type VI secretion system spike protein VgrG3-like C-terminal" evidence="1">
    <location>
        <begin position="43"/>
        <end position="218"/>
    </location>
</feature>
<dbReference type="Pfam" id="PF21277">
    <property type="entry name" value="T6SS_VgrG3-like_C"/>
    <property type="match status" value="1"/>
</dbReference>
<accession>A0ABT5WJM1</accession>
<name>A0ABT5WJM1_9SPHN</name>
<dbReference type="RefSeq" id="WP_275226325.1">
    <property type="nucleotide sequence ID" value="NZ_JARESE010000001.1"/>
</dbReference>
<dbReference type="EMBL" id="JARESE010000001">
    <property type="protein sequence ID" value="MDE8650244.1"/>
    <property type="molecule type" value="Genomic_DNA"/>
</dbReference>